<dbReference type="InterPro" id="IPR013766">
    <property type="entry name" value="Thioredoxin_domain"/>
</dbReference>
<dbReference type="SUPFAM" id="SSF52833">
    <property type="entry name" value="Thioredoxin-like"/>
    <property type="match status" value="1"/>
</dbReference>
<name>A0A5B9DMD7_9HYPH</name>
<dbReference type="EMBL" id="CP041690">
    <property type="protein sequence ID" value="QEE20470.1"/>
    <property type="molecule type" value="Genomic_DNA"/>
</dbReference>
<dbReference type="PROSITE" id="PS00194">
    <property type="entry name" value="THIOREDOXIN_1"/>
    <property type="match status" value="1"/>
</dbReference>
<dbReference type="InterPro" id="IPR012336">
    <property type="entry name" value="Thioredoxin-like_fold"/>
</dbReference>
<evidence type="ECO:0000313" key="4">
    <source>
        <dbReference type="Proteomes" id="UP000321062"/>
    </source>
</evidence>
<dbReference type="InterPro" id="IPR017937">
    <property type="entry name" value="Thioredoxin_CS"/>
</dbReference>
<dbReference type="RefSeq" id="WP_049704972.1">
    <property type="nucleotide sequence ID" value="NZ_BMFM01000001.1"/>
</dbReference>
<keyword evidence="2" id="KW-0676">Redox-active center</keyword>
<dbReference type="Gene3D" id="3.40.30.10">
    <property type="entry name" value="Glutaredoxin"/>
    <property type="match status" value="1"/>
</dbReference>
<reference evidence="3 4" key="1">
    <citation type="journal article" date="2015" name="Int. J. Syst. Evol. Microbiol.">
        <title>Youhaiella tibetensis gen. nov., sp. nov., isolated from subsurface sediment.</title>
        <authorList>
            <person name="Wang Y.X."/>
            <person name="Huang F.Q."/>
            <person name="Nogi Y."/>
            <person name="Pang S.J."/>
            <person name="Wang P.K."/>
            <person name="Lv J."/>
        </authorList>
    </citation>
    <scope>NUCLEOTIDE SEQUENCE [LARGE SCALE GENOMIC DNA]</scope>
    <source>
        <strain evidence="4">fig4</strain>
    </source>
</reference>
<organism evidence="3 4">
    <name type="scientific">Paradevosia tibetensis</name>
    <dbReference type="NCBI Taxonomy" id="1447062"/>
    <lineage>
        <taxon>Bacteria</taxon>
        <taxon>Pseudomonadati</taxon>
        <taxon>Pseudomonadota</taxon>
        <taxon>Alphaproteobacteria</taxon>
        <taxon>Hyphomicrobiales</taxon>
        <taxon>Devosiaceae</taxon>
        <taxon>Paradevosia</taxon>
    </lineage>
</organism>
<dbReference type="AlphaFoldDB" id="A0A5B9DMD7"/>
<dbReference type="InterPro" id="IPR036249">
    <property type="entry name" value="Thioredoxin-like_sf"/>
</dbReference>
<sequence>MPMPFHLSRRALLATSVAAAFAAALPSLAIGLEEDALLSVDIPDTFAGQPDAPVTIIEYWSPTCGYCTTFLDETFPRLKADYLDTGKARMAIRPFVRNAMDAVVFMVAEVAGPERAPAVIEHFMRNQARWVNAPDRLAAMKDVANEVGITPVLFEAAMLNQDLLGKLNRMRKQAIESFGIQGTPAVFVNGRLVAGAATYDAISAQIAGGQ</sequence>
<dbReference type="GO" id="GO:0015036">
    <property type="term" value="F:disulfide oxidoreductase activity"/>
    <property type="evidence" value="ECO:0007669"/>
    <property type="project" value="UniProtKB-ARBA"/>
</dbReference>
<comment type="function">
    <text evidence="1">May be required for disulfide bond formation in some proteins.</text>
</comment>
<evidence type="ECO:0000256" key="2">
    <source>
        <dbReference type="ARBA" id="ARBA00023284"/>
    </source>
</evidence>
<dbReference type="PROSITE" id="PS51318">
    <property type="entry name" value="TAT"/>
    <property type="match status" value="1"/>
</dbReference>
<gene>
    <name evidence="3" type="ORF">FNA67_09950</name>
</gene>
<dbReference type="OrthoDB" id="8478320at2"/>
<dbReference type="InterPro" id="IPR006311">
    <property type="entry name" value="TAT_signal"/>
</dbReference>
<dbReference type="KEGG" id="yti:FNA67_09950"/>
<dbReference type="Proteomes" id="UP000321062">
    <property type="component" value="Chromosome"/>
</dbReference>
<dbReference type="PROSITE" id="PS51352">
    <property type="entry name" value="THIOREDOXIN_2"/>
    <property type="match status" value="1"/>
</dbReference>
<protein>
    <submittedName>
        <fullName evidence="3">Uncharacterized protein</fullName>
    </submittedName>
</protein>
<keyword evidence="4" id="KW-1185">Reference proteome</keyword>
<proteinExistence type="predicted"/>
<evidence type="ECO:0000256" key="1">
    <source>
        <dbReference type="ARBA" id="ARBA00003565"/>
    </source>
</evidence>
<accession>A0A5B9DMD7</accession>
<dbReference type="Pfam" id="PF13462">
    <property type="entry name" value="Thioredoxin_4"/>
    <property type="match status" value="1"/>
</dbReference>
<evidence type="ECO:0000313" key="3">
    <source>
        <dbReference type="EMBL" id="QEE20470.1"/>
    </source>
</evidence>